<sequence>MTSAPDPAPNLQHVATLRAYISPEVVNVGSRSTEHDRFIAPVIGGFFKLTTKDIEAEIIPPGADWPIADSSTGHAYLDVRLRAKTTEGELYIQYTGVLKMNEAATKAFSGAHDAKSTNFGDASWFTRLTVETSDTRLKWLETSLLVGQGRWHVDETGTAAEYMVYKLC</sequence>
<evidence type="ECO:0000313" key="2">
    <source>
        <dbReference type="Proteomes" id="UP001172673"/>
    </source>
</evidence>
<protein>
    <submittedName>
        <fullName evidence="1">Uncharacterized protein</fullName>
    </submittedName>
</protein>
<dbReference type="InterPro" id="IPR020915">
    <property type="entry name" value="UPF0311"/>
</dbReference>
<accession>A0AA38XG98</accession>
<dbReference type="PANTHER" id="PTHR37315:SF1">
    <property type="entry name" value="UPF0311 PROTEIN BLR7842"/>
    <property type="match status" value="1"/>
</dbReference>
<dbReference type="Proteomes" id="UP001172673">
    <property type="component" value="Unassembled WGS sequence"/>
</dbReference>
<dbReference type="AlphaFoldDB" id="A0AA38XG98"/>
<comment type="caution">
    <text evidence="1">The sequence shown here is derived from an EMBL/GenBank/DDBJ whole genome shotgun (WGS) entry which is preliminary data.</text>
</comment>
<dbReference type="Gene3D" id="2.40.160.20">
    <property type="match status" value="1"/>
</dbReference>
<evidence type="ECO:0000313" key="1">
    <source>
        <dbReference type="EMBL" id="KAJ9612928.1"/>
    </source>
</evidence>
<reference evidence="1" key="1">
    <citation type="submission" date="2022-10" db="EMBL/GenBank/DDBJ databases">
        <title>Culturing micro-colonial fungi from biological soil crusts in the Mojave desert and describing Neophaeococcomyces mojavensis, and introducing the new genera and species Taxawa tesnikishii.</title>
        <authorList>
            <person name="Kurbessoian T."/>
            <person name="Stajich J.E."/>
        </authorList>
    </citation>
    <scope>NUCLEOTIDE SEQUENCE</scope>
    <source>
        <strain evidence="1">TK_41</strain>
    </source>
</reference>
<organism evidence="1 2">
    <name type="scientific">Cladophialophora chaetospira</name>
    <dbReference type="NCBI Taxonomy" id="386627"/>
    <lineage>
        <taxon>Eukaryota</taxon>
        <taxon>Fungi</taxon>
        <taxon>Dikarya</taxon>
        <taxon>Ascomycota</taxon>
        <taxon>Pezizomycotina</taxon>
        <taxon>Eurotiomycetes</taxon>
        <taxon>Chaetothyriomycetidae</taxon>
        <taxon>Chaetothyriales</taxon>
        <taxon>Herpotrichiellaceae</taxon>
        <taxon>Cladophialophora</taxon>
    </lineage>
</organism>
<dbReference type="EMBL" id="JAPDRK010000004">
    <property type="protein sequence ID" value="KAJ9612928.1"/>
    <property type="molecule type" value="Genomic_DNA"/>
</dbReference>
<keyword evidence="2" id="KW-1185">Reference proteome</keyword>
<dbReference type="PANTHER" id="PTHR37315">
    <property type="entry name" value="UPF0311 PROTEIN BLR7842"/>
    <property type="match status" value="1"/>
</dbReference>
<name>A0AA38XG98_9EURO</name>
<gene>
    <name evidence="1" type="ORF">H2200_002869</name>
</gene>
<proteinExistence type="predicted"/>
<dbReference type="Pfam" id="PF11578">
    <property type="entry name" value="DUF3237"/>
    <property type="match status" value="1"/>
</dbReference>